<dbReference type="AlphaFoldDB" id="A0A4P9VTC4"/>
<dbReference type="Proteomes" id="UP000269721">
    <property type="component" value="Unassembled WGS sequence"/>
</dbReference>
<evidence type="ECO:0000313" key="2">
    <source>
        <dbReference type="EMBL" id="RKO82759.1"/>
    </source>
</evidence>
<dbReference type="EMBL" id="ML002123">
    <property type="protein sequence ID" value="RKO82759.1"/>
    <property type="molecule type" value="Genomic_DNA"/>
</dbReference>
<evidence type="ECO:0000313" key="3">
    <source>
        <dbReference type="Proteomes" id="UP000269721"/>
    </source>
</evidence>
<dbReference type="OrthoDB" id="2129662at2759"/>
<reference evidence="3" key="1">
    <citation type="journal article" date="2018" name="Nat. Microbiol.">
        <title>Leveraging single-cell genomics to expand the fungal tree of life.</title>
        <authorList>
            <person name="Ahrendt S.R."/>
            <person name="Quandt C.A."/>
            <person name="Ciobanu D."/>
            <person name="Clum A."/>
            <person name="Salamov A."/>
            <person name="Andreopoulos B."/>
            <person name="Cheng J.F."/>
            <person name="Woyke T."/>
            <person name="Pelin A."/>
            <person name="Henrissat B."/>
            <person name="Reynolds N.K."/>
            <person name="Benny G.L."/>
            <person name="Smith M.E."/>
            <person name="James T.Y."/>
            <person name="Grigoriev I.V."/>
        </authorList>
    </citation>
    <scope>NUCLEOTIDE SEQUENCE [LARGE SCALE GENOMIC DNA]</scope>
</reference>
<feature type="region of interest" description="Disordered" evidence="1">
    <location>
        <begin position="220"/>
        <end position="276"/>
    </location>
</feature>
<organism evidence="2 3">
    <name type="scientific">Blyttiomyces helicus</name>
    <dbReference type="NCBI Taxonomy" id="388810"/>
    <lineage>
        <taxon>Eukaryota</taxon>
        <taxon>Fungi</taxon>
        <taxon>Fungi incertae sedis</taxon>
        <taxon>Chytridiomycota</taxon>
        <taxon>Chytridiomycota incertae sedis</taxon>
        <taxon>Chytridiomycetes</taxon>
        <taxon>Chytridiomycetes incertae sedis</taxon>
        <taxon>Blyttiomyces</taxon>
    </lineage>
</organism>
<accession>A0A4P9VTC4</accession>
<sequence length="408" mass="43079">MNPPSAPHPTDHTTLALCSPPLSFPELDFFSDSTVPAPGLLGAPDLLAPLPDPPPFAPNAPAALPPNEFVSYPDFATQPFSSLLAQEGSAEPSLDSLLSDFEFPYSTVENEVMMDLLPFDSPRSDQENISDFINFGSIISDTTPLGRSISGLGQSPSSYFVAPVEFPSISLQSVEGIFTSQSPSLFSGMNHVPEPPFGGVPVVAATGASPLGEPMEVASYRNASSEGAPRWSSNNVPSTPPSDPSSSPPLQSRPNLVPSSPKPRTPRGTRTMSENAASCRTCAGPVGTVLFFGLPSAFEAPHIIDVSCLACASADSAGRAGKSVKKKRDAEDGPSASLECECCKEVKAVGGVRAGGPEELRNDWVPPEFGYELVCASCWDKYAFCSEVRFLKKKVFRFGPPILVPAEL</sequence>
<feature type="compositionally biased region" description="Pro residues" evidence="1">
    <location>
        <begin position="238"/>
        <end position="247"/>
    </location>
</feature>
<name>A0A4P9VTC4_9FUNG</name>
<evidence type="ECO:0000256" key="1">
    <source>
        <dbReference type="SAM" id="MobiDB-lite"/>
    </source>
</evidence>
<protein>
    <submittedName>
        <fullName evidence="2">Uncharacterized protein</fullName>
    </submittedName>
</protein>
<keyword evidence="3" id="KW-1185">Reference proteome</keyword>
<proteinExistence type="predicted"/>
<gene>
    <name evidence="2" type="ORF">BDK51DRAFT_50635</name>
</gene>